<protein>
    <submittedName>
        <fullName evidence="1">Lasso peptide biosynthesis PqqD family chaperone</fullName>
    </submittedName>
</protein>
<keyword evidence="2" id="KW-1185">Reference proteome</keyword>
<evidence type="ECO:0000313" key="2">
    <source>
        <dbReference type="Proteomes" id="UP001597114"/>
    </source>
</evidence>
<reference evidence="2" key="1">
    <citation type="journal article" date="2019" name="Int. J. Syst. Evol. Microbiol.">
        <title>The Global Catalogue of Microorganisms (GCM) 10K type strain sequencing project: providing services to taxonomists for standard genome sequencing and annotation.</title>
        <authorList>
            <consortium name="The Broad Institute Genomics Platform"/>
            <consortium name="The Broad Institute Genome Sequencing Center for Infectious Disease"/>
            <person name="Wu L."/>
            <person name="Ma J."/>
        </authorList>
    </citation>
    <scope>NUCLEOTIDE SEQUENCE [LARGE SCALE GENOMIC DNA]</scope>
    <source>
        <strain evidence="2">CCM 7043</strain>
    </source>
</reference>
<accession>A0ABW4F4F2</accession>
<dbReference type="Proteomes" id="UP001597114">
    <property type="component" value="Unassembled WGS sequence"/>
</dbReference>
<sequence length="80" mass="8713">MRLRTDVVAVDTEDARVLLDERTGRYFQLNRSGALILDAVLADEDAARRLTEVYAVAPAQATADVADLLERLRSAGLVVA</sequence>
<dbReference type="RefSeq" id="WP_344724070.1">
    <property type="nucleotide sequence ID" value="NZ_BAAAUS010000024.1"/>
</dbReference>
<dbReference type="InterPro" id="IPR041881">
    <property type="entry name" value="PqqD_sf"/>
</dbReference>
<name>A0ABW4F4F2_9PSEU</name>
<gene>
    <name evidence="1" type="ORF">ACFSJD_29120</name>
</gene>
<dbReference type="Gene3D" id="1.10.10.1150">
    <property type="entry name" value="Coenzyme PQQ synthesis protein D (PqqD)"/>
    <property type="match status" value="1"/>
</dbReference>
<dbReference type="EMBL" id="JBHUCO010000037">
    <property type="protein sequence ID" value="MFD1521590.1"/>
    <property type="molecule type" value="Genomic_DNA"/>
</dbReference>
<proteinExistence type="predicted"/>
<comment type="caution">
    <text evidence="1">The sequence shown here is derived from an EMBL/GenBank/DDBJ whole genome shotgun (WGS) entry which is preliminary data.</text>
</comment>
<organism evidence="1 2">
    <name type="scientific">Pseudonocardia yunnanensis</name>
    <dbReference type="NCBI Taxonomy" id="58107"/>
    <lineage>
        <taxon>Bacteria</taxon>
        <taxon>Bacillati</taxon>
        <taxon>Actinomycetota</taxon>
        <taxon>Actinomycetes</taxon>
        <taxon>Pseudonocardiales</taxon>
        <taxon>Pseudonocardiaceae</taxon>
        <taxon>Pseudonocardia</taxon>
    </lineage>
</organism>
<dbReference type="Pfam" id="PF05402">
    <property type="entry name" value="PqqD"/>
    <property type="match status" value="1"/>
</dbReference>
<evidence type="ECO:0000313" key="1">
    <source>
        <dbReference type="EMBL" id="MFD1521590.1"/>
    </source>
</evidence>
<dbReference type="InterPro" id="IPR008792">
    <property type="entry name" value="PQQD"/>
</dbReference>
<dbReference type="NCBIfam" id="NF033530">
    <property type="entry name" value="lasso_PqqD_Strm"/>
    <property type="match status" value="1"/>
</dbReference>